<feature type="signal peptide" evidence="23">
    <location>
        <begin position="1"/>
        <end position="25"/>
    </location>
</feature>
<evidence type="ECO:0000259" key="24">
    <source>
        <dbReference type="PROSITE" id="PS50923"/>
    </source>
</evidence>
<feature type="disulfide bond" evidence="22">
    <location>
        <begin position="597"/>
        <end position="624"/>
    </location>
</feature>
<evidence type="ECO:0000256" key="21">
    <source>
        <dbReference type="PROSITE-ProRule" id="PRU00124"/>
    </source>
</evidence>
<evidence type="ECO:0000256" key="22">
    <source>
        <dbReference type="PROSITE-ProRule" id="PRU00302"/>
    </source>
</evidence>
<dbReference type="InterPro" id="IPR036383">
    <property type="entry name" value="TSP1_rpt_sf"/>
</dbReference>
<dbReference type="Pfam" id="PF21330">
    <property type="entry name" value="Kazal_C7"/>
    <property type="match status" value="1"/>
</dbReference>
<dbReference type="Ensembl" id="ENSELUT00000017714.3">
    <property type="protein sequence ID" value="ENSELUP00000026750.3"/>
    <property type="gene ID" value="ENSELUG00000002766.3"/>
</dbReference>
<keyword evidence="5" id="KW-0245">EGF-like domain</keyword>
<keyword evidence="10" id="KW-0204">Cytolysis</keyword>
<comment type="subunit">
    <text evidence="20">Monomer or dimer; as a C5b-7 complex it can also form multimeric rosettes. Component of the membrane attack complex (MAC), composed of complement C5b, C6, C7, C8A, C8B, C8G and multiple copies of the pore-forming subunit C9.</text>
</comment>
<evidence type="ECO:0000256" key="10">
    <source>
        <dbReference type="ARBA" id="ARBA00022852"/>
    </source>
</evidence>
<dbReference type="InterPro" id="IPR000884">
    <property type="entry name" value="TSP1_rpt"/>
</dbReference>
<evidence type="ECO:0000256" key="7">
    <source>
        <dbReference type="ARBA" id="ARBA00022588"/>
    </source>
</evidence>
<evidence type="ECO:0000256" key="4">
    <source>
        <dbReference type="ARBA" id="ARBA00022525"/>
    </source>
</evidence>
<dbReference type="Pfam" id="PF00090">
    <property type="entry name" value="TSP_1"/>
    <property type="match status" value="2"/>
</dbReference>
<dbReference type="GO" id="GO:0005576">
    <property type="term" value="C:extracellular region"/>
    <property type="evidence" value="ECO:0007669"/>
    <property type="project" value="UniProtKB-SubCell"/>
</dbReference>
<keyword evidence="16" id="KW-0325">Glycoprotein</keyword>
<evidence type="ECO:0000256" key="14">
    <source>
        <dbReference type="ARBA" id="ARBA00023136"/>
    </source>
</evidence>
<dbReference type="Pfam" id="PF00084">
    <property type="entry name" value="Sushi"/>
    <property type="match status" value="1"/>
</dbReference>
<name>A0A3P8ZDK0_ESOLU</name>
<dbReference type="Pfam" id="PF00057">
    <property type="entry name" value="Ldl_recept_a"/>
    <property type="match status" value="1"/>
</dbReference>
<dbReference type="InterPro" id="IPR040729">
    <property type="entry name" value="Kazal_3"/>
</dbReference>
<dbReference type="Gene3D" id="4.10.400.10">
    <property type="entry name" value="Low-density Lipoprotein Receptor"/>
    <property type="match status" value="1"/>
</dbReference>
<dbReference type="OMA" id="ADDSNCK"/>
<evidence type="ECO:0000256" key="2">
    <source>
        <dbReference type="ARBA" id="ARBA00004613"/>
    </source>
</evidence>
<keyword evidence="12" id="KW-0180">Complement pathway</keyword>
<dbReference type="SMART" id="SM00192">
    <property type="entry name" value="LDLa"/>
    <property type="match status" value="1"/>
</dbReference>
<dbReference type="PANTHER" id="PTHR45742:SF2">
    <property type="entry name" value="COMPLEMENT COMPONENT C7"/>
    <property type="match status" value="1"/>
</dbReference>
<comment type="caution">
    <text evidence="22">Lacks conserved residue(s) required for the propagation of feature annotation.</text>
</comment>
<evidence type="ECO:0000256" key="8">
    <source>
        <dbReference type="ARBA" id="ARBA00022659"/>
    </source>
</evidence>
<dbReference type="PROSITE" id="PS51412">
    <property type="entry name" value="MACPF_2"/>
    <property type="match status" value="1"/>
</dbReference>
<keyword evidence="27" id="KW-1185">Reference proteome</keyword>
<evidence type="ECO:0000256" key="19">
    <source>
        <dbReference type="ARBA" id="ARBA00093281"/>
    </source>
</evidence>
<dbReference type="GO" id="GO:0005579">
    <property type="term" value="C:membrane attack complex"/>
    <property type="evidence" value="ECO:0007669"/>
    <property type="project" value="UniProtKB-KW"/>
</dbReference>
<dbReference type="Bgee" id="ENSELUG00000002766">
    <property type="expression patterns" value="Expressed in heart and 10 other cell types or tissues"/>
</dbReference>
<dbReference type="KEGG" id="els:105023332"/>
<evidence type="ECO:0000256" key="16">
    <source>
        <dbReference type="ARBA" id="ARBA00023180"/>
    </source>
</evidence>
<evidence type="ECO:0000256" key="5">
    <source>
        <dbReference type="ARBA" id="ARBA00022536"/>
    </source>
</evidence>
<feature type="domain" description="Sushi" evidence="24">
    <location>
        <begin position="567"/>
        <end position="626"/>
    </location>
</feature>
<dbReference type="InterPro" id="IPR003884">
    <property type="entry name" value="FacI_MAC"/>
</dbReference>
<evidence type="ECO:0000313" key="27">
    <source>
        <dbReference type="Proteomes" id="UP000265140"/>
    </source>
</evidence>
<keyword evidence="13" id="KW-0473">Membrane attack complex</keyword>
<protein>
    <recommendedName>
        <fullName evidence="18">Complement component C7</fullName>
    </recommendedName>
</protein>
<sequence length="846" mass="93836">MEGHLSFCVISLSWIFAGMVTPSSSVEPVHCQWGSYGEWSECDGCTKTQSRIRFMVVFAQFGGNPCSGGATQTQNCETTRGCPLQDGCGARFRCRSGKCISQSLVCNGEQDCEEDNLDEQNCAPDKVFSVCDNEKPPPSVELLGMGFDAVTGTKRGIVINTKSYGGQCRNVFSGDNKVLYRLPQSTLKYNFEVKVQNDFSDEFYSSFWSYAKDIVKRETVTGTTKGFRNFDFHETAKKIRNNHLVVVKTDVDVVQFQNTAPGYLPLSEAFWKVLVKLPTVYNYATYKTVLLGFGTHYLSEGTLGGKFRAVVGLDKETAEQMAKISWKYNECTSTKHWFLFFSWTTETCTKDERELTLPRPPSINRVDAVADVDLEGGSNANIAALKSLDLTNPSGNWNLFKNWAESVRTFPTVIKQKIRPLYELVKEVQCAGVKKFHLKRAIEQYLNERHPCHCRPCKNNGLAVVYGDECRCICKPGTEGLDCGKGKEVEGQDGVIHGSWSCWSGWTSCSKTRRSRMRACNNPAPERGGLHCNGEATETTGCEDDEELQYLQTMEPQCFHMTRQPKESCQNPPPLPNGYVLDPKDIYLLGSKVEYTCIDGYHLIGTRLAECIADKTWSAPPKECKSSRCNLPSLSNYVIGSPLQSTYDIGEFIHLSCPEGQHVVGDSEIICDSSLHWSPDPKTITCSQVKKTYLPDGPVKQCKLWEKLANDQCTCKIPSECTSSLEVCAINLEKGSTLRLSVCKILSLQCLGKAYNLTVDSACQWPTYTTSPCPKCQLWETCDVNADRCRCKDLAECSTPGLSVCVHVGDAADGATLTLSECEAGLRRCKGEKVSVVSILPCGSLR</sequence>
<dbReference type="SMART" id="SM00457">
    <property type="entry name" value="MACPF"/>
    <property type="match status" value="1"/>
</dbReference>
<keyword evidence="8 22" id="KW-0768">Sushi</keyword>
<evidence type="ECO:0000259" key="25">
    <source>
        <dbReference type="PROSITE" id="PS51412"/>
    </source>
</evidence>
<evidence type="ECO:0000256" key="20">
    <source>
        <dbReference type="ARBA" id="ARBA00093478"/>
    </source>
</evidence>
<dbReference type="InterPro" id="IPR036055">
    <property type="entry name" value="LDL_receptor-like_sf"/>
</dbReference>
<dbReference type="CTD" id="562475"/>
<keyword evidence="17" id="KW-1053">Target membrane</keyword>
<feature type="chain" id="PRO_5044300103" description="Complement component C7" evidence="23">
    <location>
        <begin position="26"/>
        <end position="846"/>
    </location>
</feature>
<dbReference type="InterPro" id="IPR020863">
    <property type="entry name" value="MACPF_CS"/>
</dbReference>
<evidence type="ECO:0000256" key="12">
    <source>
        <dbReference type="ARBA" id="ARBA00022875"/>
    </source>
</evidence>
<dbReference type="GeneID" id="105023332"/>
<reference evidence="27" key="1">
    <citation type="journal article" date="2014" name="PLoS ONE">
        <title>The genome and linkage map of the northern pike (Esox lucius): conserved synteny revealed between the salmonid sister group and the Neoteleostei.</title>
        <authorList>
            <person name="Rondeau E.B."/>
            <person name="Minkley D.R."/>
            <person name="Leong J.S."/>
            <person name="Messmer A.M."/>
            <person name="Jantzen J.R."/>
            <person name="von Schalburg K.R."/>
            <person name="Lemon C."/>
            <person name="Bird N.H."/>
            <person name="Koop B.F."/>
        </authorList>
    </citation>
    <scope>NUCLEOTIDE SEQUENCE</scope>
</reference>
<dbReference type="InterPro" id="IPR035976">
    <property type="entry name" value="Sushi/SCR/CCP_sf"/>
</dbReference>
<dbReference type="SMART" id="SM00057">
    <property type="entry name" value="FIMAC"/>
    <property type="match status" value="2"/>
</dbReference>
<dbReference type="PROSITE" id="PS50068">
    <property type="entry name" value="LDLRA_2"/>
    <property type="match status" value="1"/>
</dbReference>
<dbReference type="RefSeq" id="XP_010890748.3">
    <property type="nucleotide sequence ID" value="XM_010892446.4"/>
</dbReference>
<evidence type="ECO:0000256" key="13">
    <source>
        <dbReference type="ARBA" id="ARBA00023058"/>
    </source>
</evidence>
<evidence type="ECO:0000256" key="23">
    <source>
        <dbReference type="SAM" id="SignalP"/>
    </source>
</evidence>
<dbReference type="SMART" id="SM00209">
    <property type="entry name" value="TSP1"/>
    <property type="match status" value="2"/>
</dbReference>
<evidence type="ECO:0000256" key="9">
    <source>
        <dbReference type="ARBA" id="ARBA00022737"/>
    </source>
</evidence>
<keyword evidence="11" id="KW-0391">Immunity</keyword>
<keyword evidence="14" id="KW-0472">Membrane</keyword>
<dbReference type="GO" id="GO:0044218">
    <property type="term" value="C:other organism cell membrane"/>
    <property type="evidence" value="ECO:0007669"/>
    <property type="project" value="UniProtKB-KW"/>
</dbReference>
<reference evidence="26" key="2">
    <citation type="submission" date="2020-02" db="EMBL/GenBank/DDBJ databases">
        <title>Esox lucius (northern pike) genome, fEsoLuc1, primary haplotype.</title>
        <authorList>
            <person name="Myers G."/>
            <person name="Karagic N."/>
            <person name="Meyer A."/>
            <person name="Pippel M."/>
            <person name="Reichard M."/>
            <person name="Winkler S."/>
            <person name="Tracey A."/>
            <person name="Sims Y."/>
            <person name="Howe K."/>
            <person name="Rhie A."/>
            <person name="Formenti G."/>
            <person name="Durbin R."/>
            <person name="Fedrigo O."/>
            <person name="Jarvis E.D."/>
        </authorList>
    </citation>
    <scope>NUCLEOTIDE SEQUENCE [LARGE SCALE GENOMIC DNA]</scope>
</reference>
<dbReference type="Gene3D" id="2.20.100.10">
    <property type="entry name" value="Thrombospondin type-1 (TSP1) repeat"/>
    <property type="match status" value="2"/>
</dbReference>
<evidence type="ECO:0000313" key="26">
    <source>
        <dbReference type="Ensembl" id="ENSELUP00000026750.3"/>
    </source>
</evidence>
<dbReference type="SUPFAM" id="SSF57424">
    <property type="entry name" value="LDL receptor-like module"/>
    <property type="match status" value="1"/>
</dbReference>
<evidence type="ECO:0000256" key="3">
    <source>
        <dbReference type="ARBA" id="ARBA00009214"/>
    </source>
</evidence>
<evidence type="ECO:0000256" key="17">
    <source>
        <dbReference type="ARBA" id="ARBA00023298"/>
    </source>
</evidence>
<dbReference type="GO" id="GO:0031640">
    <property type="term" value="P:killing of cells of another organism"/>
    <property type="evidence" value="ECO:0007669"/>
    <property type="project" value="UniProtKB-KW"/>
</dbReference>
<dbReference type="GO" id="GO:0045087">
    <property type="term" value="P:innate immune response"/>
    <property type="evidence" value="ECO:0007669"/>
    <property type="project" value="UniProtKB-KW"/>
</dbReference>
<evidence type="ECO:0000256" key="18">
    <source>
        <dbReference type="ARBA" id="ARBA00073222"/>
    </source>
</evidence>
<reference evidence="26" key="3">
    <citation type="submission" date="2025-08" db="UniProtKB">
        <authorList>
            <consortium name="Ensembl"/>
        </authorList>
    </citation>
    <scope>IDENTIFICATION</scope>
</reference>
<evidence type="ECO:0000256" key="11">
    <source>
        <dbReference type="ARBA" id="ARBA00022859"/>
    </source>
</evidence>
<dbReference type="InterPro" id="IPR020864">
    <property type="entry name" value="MACPF"/>
</dbReference>
<dbReference type="Pfam" id="PF01823">
    <property type="entry name" value="MACPF"/>
    <property type="match status" value="1"/>
</dbReference>
<comment type="function">
    <text evidence="19">Component of the membrane attack complex (MAC), a multiprotein complex activated by the complement cascade, which inserts into a target cell membrane and forms a pore, leading to target cell membrane rupture and cell lysis. The MAC is initiated by proteolytic cleavage of C5 into complement C5b in response to the classical, alternative, lectin and GZMK complement pathways. The complement pathways consist in a cascade of proteins that leads to phagocytosis and breakdown of pathogens and signaling that strengthens the adaptive immune system. C7 serves as a membrane anchor. During MAC assembly, associates with C5b and C6 to form the C5b-7 complex, a key lipophilic precursor of the MAC complex, which associates with the outer leaflet and reduces the energy for membrane bending.</text>
</comment>
<dbReference type="Gene3D" id="2.10.70.10">
    <property type="entry name" value="Complement Module, domain 1"/>
    <property type="match status" value="2"/>
</dbReference>
<dbReference type="PROSITE" id="PS50923">
    <property type="entry name" value="SUSHI"/>
    <property type="match status" value="2"/>
</dbReference>
<dbReference type="InterPro" id="IPR048825">
    <property type="entry name" value="C7_KAZAL"/>
</dbReference>
<keyword evidence="9" id="KW-0677">Repeat</keyword>
<dbReference type="Proteomes" id="UP000265140">
    <property type="component" value="Chromosome 13"/>
</dbReference>
<keyword evidence="23" id="KW-0732">Signal</keyword>
<keyword evidence="6" id="KW-1052">Target cell membrane</keyword>
<dbReference type="GO" id="GO:0006958">
    <property type="term" value="P:complement activation, classical pathway"/>
    <property type="evidence" value="ECO:0007669"/>
    <property type="project" value="UniProtKB-KW"/>
</dbReference>
<feature type="domain" description="MACPF" evidence="25">
    <location>
        <begin position="127"/>
        <end position="453"/>
    </location>
</feature>
<comment type="subcellular location">
    <subcellularLocation>
        <location evidence="2">Secreted</location>
    </subcellularLocation>
    <subcellularLocation>
        <location evidence="1">Target cell membrane</location>
    </subcellularLocation>
</comment>
<dbReference type="SUPFAM" id="SSF82895">
    <property type="entry name" value="TSP-1 type 1 repeat"/>
    <property type="match status" value="2"/>
</dbReference>
<organism evidence="26 27">
    <name type="scientific">Esox lucius</name>
    <name type="common">Northern pike</name>
    <dbReference type="NCBI Taxonomy" id="8010"/>
    <lineage>
        <taxon>Eukaryota</taxon>
        <taxon>Metazoa</taxon>
        <taxon>Chordata</taxon>
        <taxon>Craniata</taxon>
        <taxon>Vertebrata</taxon>
        <taxon>Euteleostomi</taxon>
        <taxon>Actinopterygii</taxon>
        <taxon>Neopterygii</taxon>
        <taxon>Teleostei</taxon>
        <taxon>Protacanthopterygii</taxon>
        <taxon>Esociformes</taxon>
        <taxon>Esocidae</taxon>
        <taxon>Esox</taxon>
    </lineage>
</organism>
<dbReference type="AlphaFoldDB" id="A0A3P8ZDK0"/>
<evidence type="ECO:0000256" key="6">
    <source>
        <dbReference type="ARBA" id="ARBA00022537"/>
    </source>
</evidence>
<dbReference type="CDD" id="cd00033">
    <property type="entry name" value="CCP"/>
    <property type="match status" value="2"/>
</dbReference>
<reference evidence="26" key="4">
    <citation type="submission" date="2025-09" db="UniProtKB">
        <authorList>
            <consortium name="Ensembl"/>
        </authorList>
    </citation>
    <scope>IDENTIFICATION</scope>
</reference>
<dbReference type="PANTHER" id="PTHR45742">
    <property type="entry name" value="COMPLEMENT COMPONENT C6"/>
    <property type="match status" value="1"/>
</dbReference>
<comment type="similarity">
    <text evidence="3">Belongs to the complement C6/C7/C8/C9 family.</text>
</comment>
<dbReference type="Gene3D" id="3.30.60.30">
    <property type="match status" value="2"/>
</dbReference>
<dbReference type="SMART" id="SM00032">
    <property type="entry name" value="CCP"/>
    <property type="match status" value="2"/>
</dbReference>
<proteinExistence type="inferred from homology"/>
<accession>A0A3P8ZDK0</accession>
<dbReference type="PROSITE" id="PS00279">
    <property type="entry name" value="MACPF_1"/>
    <property type="match status" value="1"/>
</dbReference>
<dbReference type="InterPro" id="IPR000436">
    <property type="entry name" value="Sushi_SCR_CCP_dom"/>
</dbReference>
<dbReference type="SUPFAM" id="SSF57535">
    <property type="entry name" value="Complement control module/SCR domain"/>
    <property type="match status" value="2"/>
</dbReference>
<dbReference type="InParanoid" id="A0A3P8ZDK0"/>
<dbReference type="Pfam" id="PF18434">
    <property type="entry name" value="Kazal_3"/>
    <property type="match status" value="1"/>
</dbReference>
<dbReference type="PROSITE" id="PS50092">
    <property type="entry name" value="TSP1"/>
    <property type="match status" value="2"/>
</dbReference>
<dbReference type="InterPro" id="IPR002172">
    <property type="entry name" value="LDrepeatLR_classA_rpt"/>
</dbReference>
<dbReference type="CDD" id="cd00112">
    <property type="entry name" value="LDLa"/>
    <property type="match status" value="1"/>
</dbReference>
<feature type="disulfide bond" evidence="21">
    <location>
        <begin position="94"/>
        <end position="112"/>
    </location>
</feature>
<evidence type="ECO:0000256" key="1">
    <source>
        <dbReference type="ARBA" id="ARBA00004175"/>
    </source>
</evidence>
<keyword evidence="4" id="KW-0964">Secreted</keyword>
<dbReference type="PRINTS" id="PR00764">
    <property type="entry name" value="COMPLEMENTC9"/>
</dbReference>
<feature type="domain" description="Sushi" evidence="24">
    <location>
        <begin position="627"/>
        <end position="688"/>
    </location>
</feature>
<dbReference type="STRING" id="8010.ENSELUP00000026750"/>
<dbReference type="InterPro" id="IPR001862">
    <property type="entry name" value="MAC_perforin"/>
</dbReference>
<evidence type="ECO:0000256" key="15">
    <source>
        <dbReference type="ARBA" id="ARBA00023157"/>
    </source>
</evidence>
<dbReference type="GeneTree" id="ENSGT00940000156804"/>
<keyword evidence="15 22" id="KW-1015">Disulfide bond</keyword>
<keyword evidence="7" id="KW-0399">Innate immunity</keyword>